<dbReference type="EMBL" id="FPLJ01000084">
    <property type="protein sequence ID" value="SGY99491.1"/>
    <property type="molecule type" value="Genomic_DNA"/>
</dbReference>
<feature type="signal peptide" evidence="1">
    <location>
        <begin position="1"/>
        <end position="22"/>
    </location>
</feature>
<dbReference type="GeneID" id="61297659"/>
<keyword evidence="1" id="KW-0732">Signal</keyword>
<keyword evidence="3" id="KW-1185">Reference proteome</keyword>
<proteinExistence type="predicted"/>
<dbReference type="InterPro" id="IPR023614">
    <property type="entry name" value="Porin_dom_sf"/>
</dbReference>
<protein>
    <submittedName>
        <fullName evidence="2">Uncharacterized protein</fullName>
    </submittedName>
</protein>
<dbReference type="Gene3D" id="2.40.160.10">
    <property type="entry name" value="Porin"/>
    <property type="match status" value="1"/>
</dbReference>
<dbReference type="SUPFAM" id="SSF56935">
    <property type="entry name" value="Porins"/>
    <property type="match status" value="1"/>
</dbReference>
<name>A0ABY1HL44_9GAMM</name>
<dbReference type="Proteomes" id="UP000182660">
    <property type="component" value="Unassembled WGS sequence"/>
</dbReference>
<comment type="caution">
    <text evidence="2">The sequence shown here is derived from an EMBL/GenBank/DDBJ whole genome shotgun (WGS) entry which is preliminary data.</text>
</comment>
<organism evidence="2 3">
    <name type="scientific">Moritella viscosa</name>
    <dbReference type="NCBI Taxonomy" id="80854"/>
    <lineage>
        <taxon>Bacteria</taxon>
        <taxon>Pseudomonadati</taxon>
        <taxon>Pseudomonadota</taxon>
        <taxon>Gammaproteobacteria</taxon>
        <taxon>Alteromonadales</taxon>
        <taxon>Moritellaceae</taxon>
        <taxon>Moritella</taxon>
    </lineage>
</organism>
<sequence>MKKKYILGLVCTLFSASLLAHGDESNLLERSDFGGSLFAQFGYYQDSRQAETWSIPGVITGDNAVHREQGLQLMHGEVAFTVSIESVLAGHLILGSHHAESATVEELWLQPDIGENWQLRIGRQLTDIGLYNATHDHDWLFVDANLSQQAFLASQYSDDSIQLSWSDDTQQFTTWIGRGNGYPASVDKSSAIPHAYGVAYEWQWFGEQNSVLLKSSLTHFNAYQRGDDEKTGHTHGNGNDISFTGDTNLVSLGLQWQWMALGWDIEWMAQQIDADLIDSQQFQTKLDATNQGISSQLYWQWQDVQVAFRYDALLTDNKVTQNSTEFANVLDSKGHNPERLSLVMNWFVDDNQILRVQGNFDQTQEQKEQAFWLIYQGNLYW</sequence>
<dbReference type="RefSeq" id="WP_075473263.1">
    <property type="nucleotide sequence ID" value="NZ_CAWQZC010000059.1"/>
</dbReference>
<accession>A0ABY1HL44</accession>
<evidence type="ECO:0000313" key="3">
    <source>
        <dbReference type="Proteomes" id="UP000182660"/>
    </source>
</evidence>
<evidence type="ECO:0000313" key="2">
    <source>
        <dbReference type="EMBL" id="SGY99491.1"/>
    </source>
</evidence>
<feature type="chain" id="PRO_5047232322" evidence="1">
    <location>
        <begin position="23"/>
        <end position="381"/>
    </location>
</feature>
<reference evidence="2 3" key="1">
    <citation type="submission" date="2016-11" db="EMBL/GenBank/DDBJ databases">
        <authorList>
            <person name="Klemetsen T."/>
        </authorList>
    </citation>
    <scope>NUCLEOTIDE SEQUENCE [LARGE SCALE GENOMIC DNA]</scope>
    <source>
        <strain evidence="2">MT 2528</strain>
    </source>
</reference>
<gene>
    <name evidence="2" type="ORF">MT2528_3857</name>
</gene>
<evidence type="ECO:0000256" key="1">
    <source>
        <dbReference type="SAM" id="SignalP"/>
    </source>
</evidence>